<feature type="compositionally biased region" description="Low complexity" evidence="1">
    <location>
        <begin position="25"/>
        <end position="50"/>
    </location>
</feature>
<reference evidence="4" key="2">
    <citation type="submission" date="2020-09" db="EMBL/GenBank/DDBJ databases">
        <authorList>
            <person name="Sun Q."/>
            <person name="Ohkuma M."/>
        </authorList>
    </citation>
    <scope>NUCLEOTIDE SEQUENCE</scope>
    <source>
        <strain evidence="4">JCM 4784</strain>
    </source>
</reference>
<evidence type="ECO:0000259" key="3">
    <source>
        <dbReference type="SMART" id="SM00943"/>
    </source>
</evidence>
<keyword evidence="5" id="KW-1185">Reference proteome</keyword>
<feature type="region of interest" description="Disordered" evidence="1">
    <location>
        <begin position="402"/>
        <end position="423"/>
    </location>
</feature>
<dbReference type="CDD" id="cd04859">
    <property type="entry name" value="Prim_Pol"/>
    <property type="match status" value="1"/>
</dbReference>
<feature type="compositionally biased region" description="Pro residues" evidence="1">
    <location>
        <begin position="84"/>
        <end position="100"/>
    </location>
</feature>
<dbReference type="InterPro" id="IPR014820">
    <property type="entry name" value="PriCT_1"/>
</dbReference>
<feature type="compositionally biased region" description="Basic and acidic residues" evidence="1">
    <location>
        <begin position="111"/>
        <end position="125"/>
    </location>
</feature>
<dbReference type="Proteomes" id="UP000608024">
    <property type="component" value="Unassembled WGS sequence"/>
</dbReference>
<organism evidence="4 5">
    <name type="scientific">Streptomyces longispororuber</name>
    <dbReference type="NCBI Taxonomy" id="68230"/>
    <lineage>
        <taxon>Bacteria</taxon>
        <taxon>Bacillati</taxon>
        <taxon>Actinomycetota</taxon>
        <taxon>Actinomycetes</taxon>
        <taxon>Kitasatosporales</taxon>
        <taxon>Streptomycetaceae</taxon>
        <taxon>Streptomyces</taxon>
    </lineage>
</organism>
<dbReference type="SUPFAM" id="SSF56747">
    <property type="entry name" value="Prim-pol domain"/>
    <property type="match status" value="1"/>
</dbReference>
<protein>
    <recommendedName>
        <fullName evidence="6">DNA primase</fullName>
    </recommendedName>
</protein>
<gene>
    <name evidence="4" type="ORF">GCM10018785_69340</name>
</gene>
<evidence type="ECO:0000313" key="5">
    <source>
        <dbReference type="Proteomes" id="UP000608024"/>
    </source>
</evidence>
<dbReference type="SMART" id="SM00942">
    <property type="entry name" value="PriCT_1"/>
    <property type="match status" value="1"/>
</dbReference>
<accession>A0A919AAE5</accession>
<feature type="region of interest" description="Disordered" evidence="1">
    <location>
        <begin position="1"/>
        <end position="178"/>
    </location>
</feature>
<feature type="compositionally biased region" description="Basic and acidic residues" evidence="1">
    <location>
        <begin position="1"/>
        <end position="13"/>
    </location>
</feature>
<feature type="compositionally biased region" description="Pro residues" evidence="1">
    <location>
        <begin position="153"/>
        <end position="163"/>
    </location>
</feature>
<dbReference type="Pfam" id="PF09250">
    <property type="entry name" value="Prim-Pol"/>
    <property type="match status" value="1"/>
</dbReference>
<evidence type="ECO:0000313" key="4">
    <source>
        <dbReference type="EMBL" id="GHE93672.1"/>
    </source>
</evidence>
<dbReference type="SMART" id="SM00943">
    <property type="entry name" value="Prim-Pol"/>
    <property type="match status" value="1"/>
</dbReference>
<evidence type="ECO:0008006" key="6">
    <source>
        <dbReference type="Google" id="ProtNLM"/>
    </source>
</evidence>
<feature type="compositionally biased region" description="Polar residues" evidence="1">
    <location>
        <begin position="101"/>
        <end position="110"/>
    </location>
</feature>
<evidence type="ECO:0000256" key="1">
    <source>
        <dbReference type="SAM" id="MobiDB-lite"/>
    </source>
</evidence>
<dbReference type="InterPro" id="IPR015330">
    <property type="entry name" value="DNA_primase/pol_bifunc_N"/>
</dbReference>
<name>A0A919AAE5_9ACTN</name>
<feature type="compositionally biased region" description="Pro residues" evidence="1">
    <location>
        <begin position="14"/>
        <end position="24"/>
    </location>
</feature>
<feature type="domain" description="DNA primase/polymerase bifunctional N-terminal" evidence="3">
    <location>
        <begin position="190"/>
        <end position="397"/>
    </location>
</feature>
<feature type="region of interest" description="Disordered" evidence="1">
    <location>
        <begin position="210"/>
        <end position="251"/>
    </location>
</feature>
<feature type="compositionally biased region" description="Basic and acidic residues" evidence="1">
    <location>
        <begin position="214"/>
        <end position="241"/>
    </location>
</feature>
<proteinExistence type="predicted"/>
<evidence type="ECO:0000259" key="2">
    <source>
        <dbReference type="SMART" id="SM00942"/>
    </source>
</evidence>
<reference evidence="4" key="1">
    <citation type="journal article" date="2014" name="Int. J. Syst. Evol. Microbiol.">
        <title>Complete genome sequence of Corynebacterium casei LMG S-19264T (=DSM 44701T), isolated from a smear-ripened cheese.</title>
        <authorList>
            <consortium name="US DOE Joint Genome Institute (JGI-PGF)"/>
            <person name="Walter F."/>
            <person name="Albersmeier A."/>
            <person name="Kalinowski J."/>
            <person name="Ruckert C."/>
        </authorList>
    </citation>
    <scope>NUCLEOTIDE SEQUENCE</scope>
    <source>
        <strain evidence="4">JCM 4784</strain>
    </source>
</reference>
<sequence length="491" mass="51330">MASTDRHAEDGPPKEPAAPAPTAAPPASRAAPQHAPTPADATADATSDTPTPRDPAPRAPATRESPAPESGGAHVSPAPDSPTYVPPAPESPTHVPPTPESPTYASPTSESGEHRTGPPEPDAHKTATPMDVTPESGAHKTAAPVPGAREPITRPPAVRPPQSPRLHPRPRLRAHPAGNRRTATLALAHALTAAERGLAVFPLSRTKLPALRSPHHDDPRHDVPRHDVPRHDDPRHDDPRHNGPRPSPCRGECGRMGHGVYDASTDPERVRELFAAVPWAPGYGIACGLPPYHLIGIDLDTKSGTDAPAALRALALRYLFTIPETVVVATPSGGRHLWLSGPPEVVVPNSAGRLAPGIDIRGAGGYLVGPGSRTDRGVYSTVAGTGGLPPAPCPPSLLRLIAPPPRPRPPVAPRAGDPPAPQQGQGLVQFVLTAHEGQRNTRLFWAACRAYENGIGEALEGPLTEAALRIGLTLREARSTLASAARLTGRT</sequence>
<comment type="caution">
    <text evidence="4">The sequence shown here is derived from an EMBL/GenBank/DDBJ whole genome shotgun (WGS) entry which is preliminary data.</text>
</comment>
<dbReference type="EMBL" id="BNBT01000190">
    <property type="protein sequence ID" value="GHE93672.1"/>
    <property type="molecule type" value="Genomic_DNA"/>
</dbReference>
<dbReference type="AlphaFoldDB" id="A0A919AAE5"/>
<feature type="compositionally biased region" description="Pro residues" evidence="1">
    <location>
        <begin position="402"/>
        <end position="421"/>
    </location>
</feature>
<feature type="domain" description="Primase C-terminal 1" evidence="2">
    <location>
        <begin position="428"/>
        <end position="490"/>
    </location>
</feature>